<dbReference type="PANTHER" id="PTHR38097:SF2">
    <property type="entry name" value="DNA-BINDING PROTEIN STPA"/>
    <property type="match status" value="1"/>
</dbReference>
<dbReference type="SUPFAM" id="SSF81273">
    <property type="entry name" value="H-NS histone-like proteins"/>
    <property type="match status" value="1"/>
</dbReference>
<accession>A0ABW3TD85</accession>
<reference evidence="8" key="1">
    <citation type="journal article" date="2019" name="Int. J. Syst. Evol. Microbiol.">
        <title>The Global Catalogue of Microorganisms (GCM) 10K type strain sequencing project: providing services to taxonomists for standard genome sequencing and annotation.</title>
        <authorList>
            <consortium name="The Broad Institute Genomics Platform"/>
            <consortium name="The Broad Institute Genome Sequencing Center for Infectious Disease"/>
            <person name="Wu L."/>
            <person name="Ma J."/>
        </authorList>
    </citation>
    <scope>NUCLEOTIDE SEQUENCE [LARGE SCALE GENOMIC DNA]</scope>
    <source>
        <strain evidence="8">CCUG 55328</strain>
    </source>
</reference>
<dbReference type="InterPro" id="IPR027444">
    <property type="entry name" value="H-NS_C_dom"/>
</dbReference>
<keyword evidence="8" id="KW-1185">Reference proteome</keyword>
<keyword evidence="3" id="KW-0963">Cytoplasm</keyword>
<dbReference type="Pfam" id="PF00816">
    <property type="entry name" value="Histone_HNS"/>
    <property type="match status" value="1"/>
</dbReference>
<evidence type="ECO:0000256" key="2">
    <source>
        <dbReference type="ARBA" id="ARBA00010610"/>
    </source>
</evidence>
<dbReference type="SMART" id="SM00528">
    <property type="entry name" value="HNS"/>
    <property type="match status" value="1"/>
</dbReference>
<feature type="region of interest" description="Disordered" evidence="5">
    <location>
        <begin position="51"/>
        <end position="83"/>
    </location>
</feature>
<name>A0ABW3TD85_9RHOB</name>
<dbReference type="PANTHER" id="PTHR38097">
    <property type="match status" value="1"/>
</dbReference>
<evidence type="ECO:0000256" key="4">
    <source>
        <dbReference type="ARBA" id="ARBA00023125"/>
    </source>
</evidence>
<feature type="domain" description="DNA-binding protein H-NS-like C-terminal" evidence="6">
    <location>
        <begin position="61"/>
        <end position="106"/>
    </location>
</feature>
<keyword evidence="4" id="KW-0238">DNA-binding</keyword>
<evidence type="ECO:0000256" key="1">
    <source>
        <dbReference type="ARBA" id="ARBA00004453"/>
    </source>
</evidence>
<dbReference type="Proteomes" id="UP001597151">
    <property type="component" value="Unassembled WGS sequence"/>
</dbReference>
<evidence type="ECO:0000313" key="8">
    <source>
        <dbReference type="Proteomes" id="UP001597151"/>
    </source>
</evidence>
<evidence type="ECO:0000259" key="6">
    <source>
        <dbReference type="SMART" id="SM00528"/>
    </source>
</evidence>
<comment type="subcellular location">
    <subcellularLocation>
        <location evidence="1">Cytoplasm</location>
        <location evidence="1">Nucleoid</location>
    </subcellularLocation>
</comment>
<organism evidence="7 8">
    <name type="scientific">Seohaeicola saemankumensis</name>
    <dbReference type="NCBI Taxonomy" id="481181"/>
    <lineage>
        <taxon>Bacteria</taxon>
        <taxon>Pseudomonadati</taxon>
        <taxon>Pseudomonadota</taxon>
        <taxon>Alphaproteobacteria</taxon>
        <taxon>Rhodobacterales</taxon>
        <taxon>Roseobacteraceae</taxon>
        <taxon>Seohaeicola</taxon>
    </lineage>
</organism>
<evidence type="ECO:0000256" key="5">
    <source>
        <dbReference type="SAM" id="MobiDB-lite"/>
    </source>
</evidence>
<dbReference type="EMBL" id="JBHTKR010000003">
    <property type="protein sequence ID" value="MFD1194811.1"/>
    <property type="molecule type" value="Genomic_DNA"/>
</dbReference>
<evidence type="ECO:0000313" key="7">
    <source>
        <dbReference type="EMBL" id="MFD1194811.1"/>
    </source>
</evidence>
<feature type="compositionally biased region" description="Basic residues" evidence="5">
    <location>
        <begin position="61"/>
        <end position="71"/>
    </location>
</feature>
<sequence length="106" mass="11671">MVQIDLEAMSLTELKVLQKKVAKAVDEFEERQKNQAIAALEAKAREMGFSLSELTGSTQGKARRKPAAPKYRHPDDASITWTGKGRQPAWFKTAVTSGVSPDDLLV</sequence>
<protein>
    <submittedName>
        <fullName evidence="7">H-NS family nucleoid-associated regulatory protein</fullName>
    </submittedName>
</protein>
<comment type="similarity">
    <text evidence="2">Belongs to the histone-like protein H-NS family.</text>
</comment>
<proteinExistence type="inferred from homology"/>
<dbReference type="InterPro" id="IPR037150">
    <property type="entry name" value="H-NS_C_dom_sf"/>
</dbReference>
<comment type="caution">
    <text evidence="7">The sequence shown here is derived from an EMBL/GenBank/DDBJ whole genome shotgun (WGS) entry which is preliminary data.</text>
</comment>
<dbReference type="Gene3D" id="4.10.430.10">
    <property type="entry name" value="Histone-like protein H-NS, C-terminal domain"/>
    <property type="match status" value="1"/>
</dbReference>
<evidence type="ECO:0000256" key="3">
    <source>
        <dbReference type="ARBA" id="ARBA00022490"/>
    </source>
</evidence>
<dbReference type="RefSeq" id="WP_380790762.1">
    <property type="nucleotide sequence ID" value="NZ_JBHTKR010000003.1"/>
</dbReference>
<gene>
    <name evidence="7" type="ORF">ACFQ3C_09030</name>
</gene>